<feature type="region of interest" description="Disordered" evidence="5">
    <location>
        <begin position="14"/>
        <end position="66"/>
    </location>
</feature>
<dbReference type="OrthoDB" id="9815206at2"/>
<feature type="compositionally biased region" description="Basic and acidic residues" evidence="5">
    <location>
        <begin position="37"/>
        <end position="48"/>
    </location>
</feature>
<dbReference type="Proteomes" id="UP000004259">
    <property type="component" value="Unassembled WGS sequence"/>
</dbReference>
<dbReference type="PANTHER" id="PTHR35798">
    <property type="entry name" value="CELL DIVISION PROTEIN SEPF"/>
    <property type="match status" value="1"/>
</dbReference>
<evidence type="ECO:0000256" key="2">
    <source>
        <dbReference type="ARBA" id="ARBA00023210"/>
    </source>
</evidence>
<dbReference type="STRING" id="246199.CUS_5788"/>
<comment type="caution">
    <text evidence="6">The sequence shown here is derived from an EMBL/GenBank/DDBJ whole genome shotgun (WGS) entry which is preliminary data.</text>
</comment>
<protein>
    <recommendedName>
        <fullName evidence="8">Cell division protein SepF</fullName>
    </recommendedName>
</protein>
<name>E9SEM9_RUMAL</name>
<evidence type="ECO:0000256" key="1">
    <source>
        <dbReference type="ARBA" id="ARBA00022618"/>
    </source>
</evidence>
<dbReference type="AlphaFoldDB" id="E9SEM9"/>
<feature type="compositionally biased region" description="Acidic residues" evidence="5">
    <location>
        <begin position="14"/>
        <end position="25"/>
    </location>
</feature>
<comment type="function">
    <text evidence="4">Cell division protein that is part of the divisome complex and is recruited early to the Z-ring. Probably stimulates Z-ring formation, perhaps through the cross-linking of FtsZ protofilaments. Its function overlaps with FtsA.</text>
</comment>
<dbReference type="InterPro" id="IPR038594">
    <property type="entry name" value="SepF-like_sf"/>
</dbReference>
<dbReference type="InterPro" id="IPR023052">
    <property type="entry name" value="Cell_div_SepF"/>
</dbReference>
<accession>E9SEM9</accession>
<evidence type="ECO:0000256" key="5">
    <source>
        <dbReference type="SAM" id="MobiDB-lite"/>
    </source>
</evidence>
<keyword evidence="3" id="KW-0131">Cell cycle</keyword>
<gene>
    <name evidence="6" type="ORF">CUS_5788</name>
</gene>
<keyword evidence="1" id="KW-0132">Cell division</keyword>
<evidence type="ECO:0000313" key="6">
    <source>
        <dbReference type="EMBL" id="EGC02262.1"/>
    </source>
</evidence>
<dbReference type="RefSeq" id="WP_002851238.1">
    <property type="nucleotide sequence ID" value="NZ_ADKM02000100.1"/>
</dbReference>
<reference evidence="6 7" key="1">
    <citation type="submission" date="2011-02" db="EMBL/GenBank/DDBJ databases">
        <authorList>
            <person name="Nelson K.E."/>
            <person name="Sutton G."/>
            <person name="Torralba M."/>
            <person name="Durkin S."/>
            <person name="Harkins D."/>
            <person name="Montgomery R."/>
            <person name="Ziemer C."/>
            <person name="Klaassens E."/>
            <person name="Ocuiv P."/>
            <person name="Morrison M."/>
        </authorList>
    </citation>
    <scope>NUCLEOTIDE SEQUENCE [LARGE SCALE GENOMIC DNA]</scope>
    <source>
        <strain evidence="6 7">8</strain>
    </source>
</reference>
<feature type="compositionally biased region" description="Polar residues" evidence="5">
    <location>
        <begin position="53"/>
        <end position="66"/>
    </location>
</feature>
<evidence type="ECO:0000256" key="3">
    <source>
        <dbReference type="ARBA" id="ARBA00023306"/>
    </source>
</evidence>
<dbReference type="InterPro" id="IPR007561">
    <property type="entry name" value="Cell_div_SepF/SepF-rel"/>
</dbReference>
<evidence type="ECO:0000313" key="7">
    <source>
        <dbReference type="Proteomes" id="UP000004259"/>
    </source>
</evidence>
<dbReference type="Pfam" id="PF04472">
    <property type="entry name" value="SepF"/>
    <property type="match status" value="1"/>
</dbReference>
<dbReference type="GO" id="GO:0000917">
    <property type="term" value="P:division septum assembly"/>
    <property type="evidence" value="ECO:0007669"/>
    <property type="project" value="UniProtKB-KW"/>
</dbReference>
<organism evidence="6 7">
    <name type="scientific">Ruminococcus albus 8</name>
    <dbReference type="NCBI Taxonomy" id="246199"/>
    <lineage>
        <taxon>Bacteria</taxon>
        <taxon>Bacillati</taxon>
        <taxon>Bacillota</taxon>
        <taxon>Clostridia</taxon>
        <taxon>Eubacteriales</taxon>
        <taxon>Oscillospiraceae</taxon>
        <taxon>Ruminococcus</taxon>
    </lineage>
</organism>
<dbReference type="EMBL" id="ADKM02000100">
    <property type="protein sequence ID" value="EGC02262.1"/>
    <property type="molecule type" value="Genomic_DNA"/>
</dbReference>
<proteinExistence type="predicted"/>
<dbReference type="eggNOG" id="COG1799">
    <property type="taxonomic scope" value="Bacteria"/>
</dbReference>
<sequence length="201" mass="22531">MGLVKGFKNLFFGEEEEADQPDFDPDFSMPKGKRSSSGKDDIFDHESELNGFKVNTGSKNSGTEKNSVFTEGYDDVFSKPYTSGEPSFTGRPAQEKTYEEEHTMGFEQTTTLQIVLARPIDFSEVRSIGDDINAYKTVILNLEMVKSDDAKRILDFLSGVAYANKAQIKMMAQKTFAIMSKNVKFDGKDLLTELENNGYSF</sequence>
<dbReference type="PANTHER" id="PTHR35798:SF1">
    <property type="entry name" value="CELL DIVISION PROTEIN SEPF"/>
    <property type="match status" value="1"/>
</dbReference>
<keyword evidence="7" id="KW-1185">Reference proteome</keyword>
<evidence type="ECO:0008006" key="8">
    <source>
        <dbReference type="Google" id="ProtNLM"/>
    </source>
</evidence>
<dbReference type="Gene3D" id="3.30.110.150">
    <property type="entry name" value="SepF-like protein"/>
    <property type="match status" value="1"/>
</dbReference>
<keyword evidence="2" id="KW-0717">Septation</keyword>
<evidence type="ECO:0000256" key="4">
    <source>
        <dbReference type="ARBA" id="ARBA00044936"/>
    </source>
</evidence>